<evidence type="ECO:0000256" key="1">
    <source>
        <dbReference type="ARBA" id="ARBA00004613"/>
    </source>
</evidence>
<proteinExistence type="inferred from homology"/>
<dbReference type="GO" id="GO:0004867">
    <property type="term" value="F:serine-type endopeptidase inhibitor activity"/>
    <property type="evidence" value="ECO:0007669"/>
    <property type="project" value="UniProtKB-KW"/>
</dbReference>
<evidence type="ECO:0000256" key="8">
    <source>
        <dbReference type="SAM" id="SignalP"/>
    </source>
</evidence>
<evidence type="ECO:0000256" key="3">
    <source>
        <dbReference type="ARBA" id="ARBA00022525"/>
    </source>
</evidence>
<keyword evidence="8" id="KW-0732">Signal</keyword>
<dbReference type="STRING" id="452863.Achl_0685"/>
<feature type="region of interest" description="Disordered" evidence="7">
    <location>
        <begin position="23"/>
        <end position="82"/>
    </location>
</feature>
<evidence type="ECO:0000256" key="5">
    <source>
        <dbReference type="ARBA" id="ARBA00022900"/>
    </source>
</evidence>
<evidence type="ECO:0000313" key="11">
    <source>
        <dbReference type="Proteomes" id="UP000002505"/>
    </source>
</evidence>
<accession>B8HBX2</accession>
<name>B8HBX2_PSECP</name>
<comment type="similarity">
    <text evidence="2">Belongs to the protease inhibitor I16 (SSI) family.</text>
</comment>
<keyword evidence="6" id="KW-1015">Disulfide bond</keyword>
<dbReference type="HOGENOM" id="CLU_1465371_0_0_11"/>
<keyword evidence="5" id="KW-0722">Serine protease inhibitor</keyword>
<reference evidence="10" key="1">
    <citation type="submission" date="2009-01" db="EMBL/GenBank/DDBJ databases">
        <title>Complete sequence of chromosome of Arthrobacter chlorophenolicus A6.</title>
        <authorList>
            <consortium name="US DOE Joint Genome Institute"/>
            <person name="Lucas S."/>
            <person name="Copeland A."/>
            <person name="Lapidus A."/>
            <person name="Glavina del Rio T."/>
            <person name="Tice H."/>
            <person name="Bruce D."/>
            <person name="Goodwin L."/>
            <person name="Pitluck S."/>
            <person name="Goltsman E."/>
            <person name="Clum A."/>
            <person name="Larimer F."/>
            <person name="Land M."/>
            <person name="Hauser L."/>
            <person name="Kyrpides N."/>
            <person name="Mikhailova N."/>
            <person name="Jansson J."/>
            <person name="Richardson P."/>
        </authorList>
    </citation>
    <scope>NUCLEOTIDE SEQUENCE [LARGE SCALE GENOMIC DNA]</scope>
    <source>
        <strain evidence="10">A6</strain>
    </source>
</reference>
<dbReference type="KEGG" id="ach:Achl_0685"/>
<keyword evidence="4" id="KW-0646">Protease inhibitor</keyword>
<dbReference type="RefSeq" id="WP_015935907.1">
    <property type="nucleotide sequence ID" value="NC_011886.1"/>
</dbReference>
<feature type="chain" id="PRO_5002870798" description="Subtilisin inhibitor domain-containing protein" evidence="8">
    <location>
        <begin position="29"/>
        <end position="195"/>
    </location>
</feature>
<dbReference type="Pfam" id="PF00720">
    <property type="entry name" value="SSI"/>
    <property type="match status" value="1"/>
</dbReference>
<dbReference type="Gene3D" id="3.30.350.10">
    <property type="entry name" value="Subtilisin inhibitor-like"/>
    <property type="match status" value="1"/>
</dbReference>
<dbReference type="Proteomes" id="UP000002505">
    <property type="component" value="Chromosome"/>
</dbReference>
<dbReference type="InterPro" id="IPR036819">
    <property type="entry name" value="Subtilisin_inhibitor-like_sf"/>
</dbReference>
<keyword evidence="11" id="KW-1185">Reference proteome</keyword>
<dbReference type="GO" id="GO:0005576">
    <property type="term" value="C:extracellular region"/>
    <property type="evidence" value="ECO:0007669"/>
    <property type="project" value="UniProtKB-SubCell"/>
</dbReference>
<dbReference type="AlphaFoldDB" id="B8HBX2"/>
<evidence type="ECO:0000313" key="10">
    <source>
        <dbReference type="EMBL" id="ACL38682.1"/>
    </source>
</evidence>
<evidence type="ECO:0000259" key="9">
    <source>
        <dbReference type="Pfam" id="PF00720"/>
    </source>
</evidence>
<evidence type="ECO:0000256" key="2">
    <source>
        <dbReference type="ARBA" id="ARBA00010472"/>
    </source>
</evidence>
<feature type="domain" description="Subtilisin inhibitor" evidence="9">
    <location>
        <begin position="101"/>
        <end position="167"/>
    </location>
</feature>
<protein>
    <recommendedName>
        <fullName evidence="9">Subtilisin inhibitor domain-containing protein</fullName>
    </recommendedName>
</protein>
<feature type="compositionally biased region" description="Low complexity" evidence="7">
    <location>
        <begin position="35"/>
        <end position="65"/>
    </location>
</feature>
<evidence type="ECO:0000256" key="6">
    <source>
        <dbReference type="ARBA" id="ARBA00023157"/>
    </source>
</evidence>
<dbReference type="SUPFAM" id="SSF55399">
    <property type="entry name" value="Subtilisin inhibitor"/>
    <property type="match status" value="1"/>
</dbReference>
<sequence length="195" mass="18863">MRNLRLHIAALAVTAGLLSACTGGPDGANPPPSSTSPAQSPTSSATSSATVPPSTATPSPDTETSVPAPPPASPSALPAGPGKGNAELAITVIPAEGQAALNYTLVCEAGVPAVESSHPTADAACAALKRNAALLNPAPRTAQACTQQYGGPEKATVSGVVDGTAVEASFARTDGCEISAWDAAKDILGGAGGAT</sequence>
<comment type="subcellular location">
    <subcellularLocation>
        <location evidence="1">Secreted</location>
    </subcellularLocation>
</comment>
<evidence type="ECO:0000256" key="7">
    <source>
        <dbReference type="SAM" id="MobiDB-lite"/>
    </source>
</evidence>
<evidence type="ECO:0000256" key="4">
    <source>
        <dbReference type="ARBA" id="ARBA00022690"/>
    </source>
</evidence>
<gene>
    <name evidence="10" type="ordered locus">Achl_0685</name>
</gene>
<feature type="signal peptide" evidence="8">
    <location>
        <begin position="1"/>
        <end position="28"/>
    </location>
</feature>
<dbReference type="EMBL" id="CP001341">
    <property type="protein sequence ID" value="ACL38682.1"/>
    <property type="molecule type" value="Genomic_DNA"/>
</dbReference>
<dbReference type="OrthoDB" id="3427327at2"/>
<organism evidence="10 11">
    <name type="scientific">Pseudarthrobacter chlorophenolicus (strain ATCC 700700 / DSM 12829 / CIP 107037 / JCM 12360 / KCTC 9906 / NCIMB 13794 / A6)</name>
    <name type="common">Arthrobacter chlorophenolicus</name>
    <dbReference type="NCBI Taxonomy" id="452863"/>
    <lineage>
        <taxon>Bacteria</taxon>
        <taxon>Bacillati</taxon>
        <taxon>Actinomycetota</taxon>
        <taxon>Actinomycetes</taxon>
        <taxon>Micrococcales</taxon>
        <taxon>Micrococcaceae</taxon>
        <taxon>Pseudarthrobacter</taxon>
    </lineage>
</organism>
<keyword evidence="3" id="KW-0964">Secreted</keyword>
<dbReference type="InterPro" id="IPR023549">
    <property type="entry name" value="Subtilisin_inhibitor"/>
</dbReference>
<dbReference type="PROSITE" id="PS51257">
    <property type="entry name" value="PROKAR_LIPOPROTEIN"/>
    <property type="match status" value="1"/>
</dbReference>